<sequence length="92" mass="10211">MAYTNLTFRCAENNHRNRSDVHSKTVHDPKLSQAGTSCSQTSTVLVRLWERLQAYLNTSICSELSLMLKSYLPCVVLQNPGPGVLGPTLFLS</sequence>
<organism evidence="1 2">
    <name type="scientific">Serendipita vermifera MAFF 305830</name>
    <dbReference type="NCBI Taxonomy" id="933852"/>
    <lineage>
        <taxon>Eukaryota</taxon>
        <taxon>Fungi</taxon>
        <taxon>Dikarya</taxon>
        <taxon>Basidiomycota</taxon>
        <taxon>Agaricomycotina</taxon>
        <taxon>Agaricomycetes</taxon>
        <taxon>Sebacinales</taxon>
        <taxon>Serendipitaceae</taxon>
        <taxon>Serendipita</taxon>
    </lineage>
</organism>
<reference evidence="1 2" key="1">
    <citation type="submission" date="2014-04" db="EMBL/GenBank/DDBJ databases">
        <authorList>
            <consortium name="DOE Joint Genome Institute"/>
            <person name="Kuo A."/>
            <person name="Zuccaro A."/>
            <person name="Kohler A."/>
            <person name="Nagy L.G."/>
            <person name="Floudas D."/>
            <person name="Copeland A."/>
            <person name="Barry K.W."/>
            <person name="Cichocki N."/>
            <person name="Veneault-Fourrey C."/>
            <person name="LaButti K."/>
            <person name="Lindquist E.A."/>
            <person name="Lipzen A."/>
            <person name="Lundell T."/>
            <person name="Morin E."/>
            <person name="Murat C."/>
            <person name="Sun H."/>
            <person name="Tunlid A."/>
            <person name="Henrissat B."/>
            <person name="Grigoriev I.V."/>
            <person name="Hibbett D.S."/>
            <person name="Martin F."/>
            <person name="Nordberg H.P."/>
            <person name="Cantor M.N."/>
            <person name="Hua S.X."/>
        </authorList>
    </citation>
    <scope>NUCLEOTIDE SEQUENCE [LARGE SCALE GENOMIC DNA]</scope>
    <source>
        <strain evidence="1 2">MAFF 305830</strain>
    </source>
</reference>
<reference evidence="2" key="2">
    <citation type="submission" date="2015-01" db="EMBL/GenBank/DDBJ databases">
        <title>Evolutionary Origins and Diversification of the Mycorrhizal Mutualists.</title>
        <authorList>
            <consortium name="DOE Joint Genome Institute"/>
            <consortium name="Mycorrhizal Genomics Consortium"/>
            <person name="Kohler A."/>
            <person name="Kuo A."/>
            <person name="Nagy L.G."/>
            <person name="Floudas D."/>
            <person name="Copeland A."/>
            <person name="Barry K.W."/>
            <person name="Cichocki N."/>
            <person name="Veneault-Fourrey C."/>
            <person name="LaButti K."/>
            <person name="Lindquist E.A."/>
            <person name="Lipzen A."/>
            <person name="Lundell T."/>
            <person name="Morin E."/>
            <person name="Murat C."/>
            <person name="Riley R."/>
            <person name="Ohm R."/>
            <person name="Sun H."/>
            <person name="Tunlid A."/>
            <person name="Henrissat B."/>
            <person name="Grigoriev I.V."/>
            <person name="Hibbett D.S."/>
            <person name="Martin F."/>
        </authorList>
    </citation>
    <scope>NUCLEOTIDE SEQUENCE [LARGE SCALE GENOMIC DNA]</scope>
    <source>
        <strain evidence="2">MAFF 305830</strain>
    </source>
</reference>
<evidence type="ECO:0000313" key="2">
    <source>
        <dbReference type="Proteomes" id="UP000054097"/>
    </source>
</evidence>
<accession>A0A0C3AM97</accession>
<dbReference type="Proteomes" id="UP000054097">
    <property type="component" value="Unassembled WGS sequence"/>
</dbReference>
<dbReference type="EMBL" id="KN824435">
    <property type="protein sequence ID" value="KIM20421.1"/>
    <property type="molecule type" value="Genomic_DNA"/>
</dbReference>
<protein>
    <submittedName>
        <fullName evidence="1">Uncharacterized protein</fullName>
    </submittedName>
</protein>
<evidence type="ECO:0000313" key="1">
    <source>
        <dbReference type="EMBL" id="KIM20421.1"/>
    </source>
</evidence>
<keyword evidence="2" id="KW-1185">Reference proteome</keyword>
<name>A0A0C3AM97_SERVB</name>
<dbReference type="AlphaFoldDB" id="A0A0C3AM97"/>
<gene>
    <name evidence="1" type="ORF">M408DRAFT_333984</name>
</gene>
<proteinExistence type="predicted"/>
<dbReference type="HOGENOM" id="CLU_2414663_0_0_1"/>